<evidence type="ECO:0000313" key="1">
    <source>
        <dbReference type="EMBL" id="MCU9849719.1"/>
    </source>
</evidence>
<dbReference type="Gene3D" id="1.25.40.10">
    <property type="entry name" value="Tetratricopeptide repeat domain"/>
    <property type="match status" value="1"/>
</dbReference>
<dbReference type="InterPro" id="IPR011990">
    <property type="entry name" value="TPR-like_helical_dom_sf"/>
</dbReference>
<evidence type="ECO:0000313" key="2">
    <source>
        <dbReference type="Proteomes" id="UP001209535"/>
    </source>
</evidence>
<proteinExistence type="predicted"/>
<dbReference type="EMBL" id="JAOVQO010000017">
    <property type="protein sequence ID" value="MCU9849719.1"/>
    <property type="molecule type" value="Genomic_DNA"/>
</dbReference>
<protein>
    <submittedName>
        <fullName evidence="1">DUF924 domain-containing protein</fullName>
    </submittedName>
</protein>
<dbReference type="Proteomes" id="UP001209535">
    <property type="component" value="Unassembled WGS sequence"/>
</dbReference>
<dbReference type="Pfam" id="PF06041">
    <property type="entry name" value="DUF924"/>
    <property type="match status" value="1"/>
</dbReference>
<gene>
    <name evidence="1" type="ORF">OEZ60_17095</name>
</gene>
<dbReference type="Gene3D" id="1.20.58.320">
    <property type="entry name" value="TPR-like"/>
    <property type="match status" value="1"/>
</dbReference>
<accession>A0ABT2X703</accession>
<dbReference type="RefSeq" id="WP_263338816.1">
    <property type="nucleotide sequence ID" value="NZ_JAOVQO010000017.1"/>
</dbReference>
<reference evidence="1 2" key="1">
    <citation type="submission" date="2022-10" db="EMBL/GenBank/DDBJ databases">
        <title>Defluviimonas sp. nov., isolated from ocean surface sediments.</title>
        <authorList>
            <person name="He W."/>
            <person name="Wang L."/>
            <person name="Zhang D.-F."/>
        </authorList>
    </citation>
    <scope>NUCLEOTIDE SEQUENCE [LARGE SCALE GENOMIC DNA]</scope>
    <source>
        <strain evidence="1 2">WL0024</strain>
    </source>
</reference>
<name>A0ABT2X703_9RHOB</name>
<sequence>MSEPEAVVEFWLHEVGVDGWYEAIDDVDEEIRKRFGAEWQAANAGQREFWCNGPRGTLAYLILTDQFPRNMFRGRPEAFATDARARTAAAAAIDRGFDLKIPEPERVFFYMPFEHSEDLADQDRCIALFESRLDKTRDEFLLHGRTHREIIRRFGRFPYRNAALGRQSTAEEVEFLENGGYRAILNELAGA</sequence>
<dbReference type="InterPro" id="IPR010323">
    <property type="entry name" value="DUF924"/>
</dbReference>
<dbReference type="SUPFAM" id="SSF48452">
    <property type="entry name" value="TPR-like"/>
    <property type="match status" value="1"/>
</dbReference>
<comment type="caution">
    <text evidence="1">The sequence shown here is derived from an EMBL/GenBank/DDBJ whole genome shotgun (WGS) entry which is preliminary data.</text>
</comment>
<organism evidence="1 2">
    <name type="scientific">Albidovulum salinarum</name>
    <dbReference type="NCBI Taxonomy" id="2984153"/>
    <lineage>
        <taxon>Bacteria</taxon>
        <taxon>Pseudomonadati</taxon>
        <taxon>Pseudomonadota</taxon>
        <taxon>Alphaproteobacteria</taxon>
        <taxon>Rhodobacterales</taxon>
        <taxon>Paracoccaceae</taxon>
        <taxon>Albidovulum</taxon>
    </lineage>
</organism>
<keyword evidence="2" id="KW-1185">Reference proteome</keyword>